<dbReference type="Proteomes" id="UP000594454">
    <property type="component" value="Chromosome 2"/>
</dbReference>
<dbReference type="PRINTS" id="PR01167">
    <property type="entry name" value="INSADHFAMILY"/>
</dbReference>
<dbReference type="Pfam" id="PF00106">
    <property type="entry name" value="adh_short"/>
    <property type="match status" value="1"/>
</dbReference>
<comment type="similarity">
    <text evidence="1 3">Belongs to the short-chain dehydrogenases/reductases (SDR) family.</text>
</comment>
<dbReference type="InterPro" id="IPR036291">
    <property type="entry name" value="NAD(P)-bd_dom_sf"/>
</dbReference>
<keyword evidence="2" id="KW-0560">Oxidoreductase</keyword>
<evidence type="ECO:0000313" key="4">
    <source>
        <dbReference type="EMBL" id="CAD7083549.1"/>
    </source>
</evidence>
<dbReference type="EMBL" id="LR899010">
    <property type="protein sequence ID" value="CAD7083549.1"/>
    <property type="molecule type" value="Genomic_DNA"/>
</dbReference>
<dbReference type="PANTHER" id="PTHR44229">
    <property type="entry name" value="15-HYDROXYPROSTAGLANDIN DEHYDROGENASE [NAD(+)]"/>
    <property type="match status" value="1"/>
</dbReference>
<evidence type="ECO:0000313" key="5">
    <source>
        <dbReference type="Proteomes" id="UP000594454"/>
    </source>
</evidence>
<dbReference type="InterPro" id="IPR002347">
    <property type="entry name" value="SDR_fam"/>
</dbReference>
<protein>
    <recommendedName>
        <fullName evidence="6">Alcohol dehydrogenase</fullName>
    </recommendedName>
</protein>
<dbReference type="PRINTS" id="PR00080">
    <property type="entry name" value="SDRFAMILY"/>
</dbReference>
<dbReference type="AlphaFoldDB" id="A0A7R8YV78"/>
<dbReference type="Gene3D" id="3.40.50.720">
    <property type="entry name" value="NAD(P)-binding Rossmann-like Domain"/>
    <property type="match status" value="1"/>
</dbReference>
<dbReference type="InterPro" id="IPR020904">
    <property type="entry name" value="Sc_DH/Rdtase_CS"/>
</dbReference>
<gene>
    <name evidence="4" type="ORF">HERILL_LOCUS6501</name>
</gene>
<evidence type="ECO:0000256" key="2">
    <source>
        <dbReference type="ARBA" id="ARBA00023002"/>
    </source>
</evidence>
<evidence type="ECO:0008006" key="6">
    <source>
        <dbReference type="Google" id="ProtNLM"/>
    </source>
</evidence>
<proteinExistence type="inferred from homology"/>
<dbReference type="FunFam" id="3.40.50.720:FF:000149">
    <property type="entry name" value="15-hydroxyprostaglandin dehydrogenase [NAD(+)]"/>
    <property type="match status" value="1"/>
</dbReference>
<evidence type="ECO:0000256" key="3">
    <source>
        <dbReference type="RuleBase" id="RU000363"/>
    </source>
</evidence>
<dbReference type="OrthoDB" id="417891at2759"/>
<evidence type="ECO:0000256" key="1">
    <source>
        <dbReference type="ARBA" id="ARBA00006484"/>
    </source>
</evidence>
<dbReference type="FunCoup" id="A0A7R8YV78">
    <property type="interactions" value="70"/>
</dbReference>
<dbReference type="PROSITE" id="PS00061">
    <property type="entry name" value="ADH_SHORT"/>
    <property type="match status" value="1"/>
</dbReference>
<keyword evidence="5" id="KW-1185">Reference proteome</keyword>
<organism evidence="4 5">
    <name type="scientific">Hermetia illucens</name>
    <name type="common">Black soldier fly</name>
    <dbReference type="NCBI Taxonomy" id="343691"/>
    <lineage>
        <taxon>Eukaryota</taxon>
        <taxon>Metazoa</taxon>
        <taxon>Ecdysozoa</taxon>
        <taxon>Arthropoda</taxon>
        <taxon>Hexapoda</taxon>
        <taxon>Insecta</taxon>
        <taxon>Pterygota</taxon>
        <taxon>Neoptera</taxon>
        <taxon>Endopterygota</taxon>
        <taxon>Diptera</taxon>
        <taxon>Brachycera</taxon>
        <taxon>Stratiomyomorpha</taxon>
        <taxon>Stratiomyidae</taxon>
        <taxon>Hermetiinae</taxon>
        <taxon>Hermetia</taxon>
    </lineage>
</organism>
<name>A0A7R8YV78_HERIL</name>
<dbReference type="InParanoid" id="A0A7R8YV78"/>
<accession>A0A7R8YV78</accession>
<reference evidence="4 5" key="1">
    <citation type="submission" date="2020-11" db="EMBL/GenBank/DDBJ databases">
        <authorList>
            <person name="Wallbank WR R."/>
            <person name="Pardo Diaz C."/>
            <person name="Kozak K."/>
            <person name="Martin S."/>
            <person name="Jiggins C."/>
            <person name="Moest M."/>
            <person name="Warren A I."/>
            <person name="Generalovic N T."/>
            <person name="Byers J.R.P. K."/>
            <person name="Montejo-Kovacevich G."/>
            <person name="Yen C E."/>
        </authorList>
    </citation>
    <scope>NUCLEOTIDE SEQUENCE [LARGE SCALE GENOMIC DNA]</scope>
</reference>
<dbReference type="SUPFAM" id="SSF51735">
    <property type="entry name" value="NAD(P)-binding Rossmann-fold domains"/>
    <property type="match status" value="1"/>
</dbReference>
<sequence>MSLNDKSVVVTGGASGIGLEVCKRLLESDAKGVAIIDILENVDGIGQLRSTYPEKNILFIKADVADKTAIDEAYEEITKSFEYLDIVVNVAGIFNDLDVSRTIGVNIGGIINSTFAAMNYMSKEKGGRGGIIANMSSVVGLDPLFLMPVYTSTKQAIVGFTRSLANEIYFEKAGIKFIILCPGATITQLFTNFTEKIIFPDMGDVAYRVLDRLHKQSPADVSKCILSAIEQCENGSIWIIENKQLHPIKMTRYWTSIEEKV</sequence>
<dbReference type="GO" id="GO:0016616">
    <property type="term" value="F:oxidoreductase activity, acting on the CH-OH group of donors, NAD or NADP as acceptor"/>
    <property type="evidence" value="ECO:0007669"/>
    <property type="project" value="TreeGrafter"/>
</dbReference>
<dbReference type="PANTHER" id="PTHR44229:SF8">
    <property type="entry name" value="ALCOHOL DEHYDROGENASE-RELATED"/>
    <property type="match status" value="1"/>
</dbReference>
<dbReference type="GO" id="GO:0005737">
    <property type="term" value="C:cytoplasm"/>
    <property type="evidence" value="ECO:0007669"/>
    <property type="project" value="TreeGrafter"/>
</dbReference>